<dbReference type="RefSeq" id="WP_003489212.1">
    <property type="nucleotide sequence ID" value="NZ_JXSU01000007.1"/>
</dbReference>
<evidence type="ECO:0000313" key="1">
    <source>
        <dbReference type="EMBL" id="KIS22926.1"/>
    </source>
</evidence>
<gene>
    <name evidence="1" type="ORF">N495_04795</name>
</gene>
<proteinExistence type="predicted"/>
<organism evidence="1 2">
    <name type="scientific">Clostridium botulinum B2 450</name>
    <dbReference type="NCBI Taxonomy" id="1379739"/>
    <lineage>
        <taxon>Bacteria</taxon>
        <taxon>Bacillati</taxon>
        <taxon>Bacillota</taxon>
        <taxon>Clostridia</taxon>
        <taxon>Eubacteriales</taxon>
        <taxon>Clostridiaceae</taxon>
        <taxon>Clostridium</taxon>
    </lineage>
</organism>
<evidence type="ECO:0000313" key="2">
    <source>
        <dbReference type="Proteomes" id="UP000032250"/>
    </source>
</evidence>
<dbReference type="EMBL" id="JXSU01000007">
    <property type="protein sequence ID" value="KIS22926.1"/>
    <property type="molecule type" value="Genomic_DNA"/>
</dbReference>
<dbReference type="Proteomes" id="UP000032250">
    <property type="component" value="Unassembled WGS sequence"/>
</dbReference>
<dbReference type="AlphaFoldDB" id="A0A0D1BVU1"/>
<comment type="caution">
    <text evidence="1">The sequence shown here is derived from an EMBL/GenBank/DDBJ whole genome shotgun (WGS) entry which is preliminary data.</text>
</comment>
<protein>
    <submittedName>
        <fullName evidence="1">Uncharacterized protein</fullName>
    </submittedName>
</protein>
<dbReference type="OrthoDB" id="1906886at2"/>
<accession>A0A0D1BVU1</accession>
<sequence length="143" mass="16380">MNKGKKVILLALVICLLGGIGIYKYLDTNYKNDFTISDVKWDGETRWWTENSSGNEYNIKFKHFNGKGVKKITSKKSSYDIKINSKIESGDLNIKIYDNKRTLFNKNGTLDETIRIPNTDNKDVKIEITGKEAKGGYFKLKVM</sequence>
<dbReference type="PATRIC" id="fig|1379739.3.peg.1282"/>
<dbReference type="HOGENOM" id="CLU_1802706_0_0_9"/>
<reference evidence="1 2" key="1">
    <citation type="submission" date="2014-06" db="EMBL/GenBank/DDBJ databases">
        <title>Genome characterization of distinct group I Clostridium botulinum lineages.</title>
        <authorList>
            <person name="Giordani F."/>
            <person name="Anselmo A."/>
            <person name="Fillo S."/>
            <person name="Palozzi A.M."/>
            <person name="Fortunato A."/>
            <person name="Gentile B."/>
            <person name="Ciammaruconi A."/>
            <person name="Anniballi F."/>
            <person name="De Medici D."/>
            <person name="Lista F."/>
        </authorList>
    </citation>
    <scope>NUCLEOTIDE SEQUENCE [LARGE SCALE GENOMIC DNA]</scope>
    <source>
        <strain evidence="1 2">B2 450</strain>
    </source>
</reference>
<name>A0A0D1BVU1_CLOBO</name>